<dbReference type="AlphaFoldDB" id="A0AAU9CVJ0"/>
<evidence type="ECO:0000313" key="6">
    <source>
        <dbReference type="Proteomes" id="UP001321804"/>
    </source>
</evidence>
<dbReference type="Pfam" id="PF07261">
    <property type="entry name" value="DnaB_2"/>
    <property type="match status" value="1"/>
</dbReference>
<dbReference type="Proteomes" id="UP001321804">
    <property type="component" value="Chromosome"/>
</dbReference>
<dbReference type="RefSeq" id="WP_317698316.1">
    <property type="nucleotide sequence ID" value="NZ_AP026801.1"/>
</dbReference>
<proteinExistence type="inferred from homology"/>
<protein>
    <submittedName>
        <fullName evidence="5">Helicase DnaB</fullName>
    </submittedName>
</protein>
<feature type="domain" description="DnaB/C C-terminal" evidence="3">
    <location>
        <begin position="297"/>
        <end position="370"/>
    </location>
</feature>
<dbReference type="EMBL" id="AP026801">
    <property type="protein sequence ID" value="BDR56391.1"/>
    <property type="molecule type" value="Genomic_DNA"/>
</dbReference>
<feature type="domain" description="Replicative helicase loading/DNA remodeling protein DnaB N-terminal winged helix" evidence="4">
    <location>
        <begin position="7"/>
        <end position="231"/>
    </location>
</feature>
<name>A0AAU9CVJ0_9LACO</name>
<evidence type="ECO:0000256" key="2">
    <source>
        <dbReference type="SAM" id="MobiDB-lite"/>
    </source>
</evidence>
<reference evidence="5 6" key="1">
    <citation type="journal article" date="2023" name="Microbiol. Spectr.">
        <title>Symbiosis of Carpenter Bees with Uncharacterized Lactic Acid Bacteria Showing NAD Auxotrophy.</title>
        <authorList>
            <person name="Kawasaki S."/>
            <person name="Ozawa K."/>
            <person name="Mori T."/>
            <person name="Yamamoto A."/>
            <person name="Ito M."/>
            <person name="Ohkuma M."/>
            <person name="Sakamoto M."/>
            <person name="Matsutani M."/>
        </authorList>
    </citation>
    <scope>NUCLEOTIDE SEQUENCE [LARGE SCALE GENOMIC DNA]</scope>
    <source>
        <strain evidence="5 6">KimC2</strain>
    </source>
</reference>
<feature type="compositionally biased region" description="Basic and acidic residues" evidence="2">
    <location>
        <begin position="403"/>
        <end position="418"/>
    </location>
</feature>
<keyword evidence="5" id="KW-0347">Helicase</keyword>
<keyword evidence="5" id="KW-0067">ATP-binding</keyword>
<sequence>MDEHQLHPRDGFLVTNINYFSDFSNQVLTDLYLPIIGSKPYTLYLYLWSLTSKKIVSIDRYQHTRLINSVGESIEEIKNSLVKLEGIGLIRTFFKKDIIGTLFLYELSSPVSPDRFFSDDLLSAYLCETVGEKDYSDLLEKYTLHPANKEKFTEITASFFDVFNLDSVNFVNQKSNLNYQEERIPNHQKFDQKLFLTLMEKYGIEDTIINQNLRQFQDLSSFYNVNELELSNAIINSNCIQKDHFSNDKLIAYFNQRTSNKKFDPKKVSDDDLQDLNEADKKIIEKATSLSPLNFLKLMKEQFGGYITNSEASILQKLVRRQVLPNELINIMMYYEAKNYPTISQRVSDTIANDWLKHQIQSPAEALKYINNFKNKKPKKSVYFDKRKKPVPKWFNEDNQSNIERKNQPDVNDMIKKEERRRKMLEGKNN</sequence>
<keyword evidence="5" id="KW-0378">Hydrolase</keyword>
<feature type="region of interest" description="Disordered" evidence="2">
    <location>
        <begin position="393"/>
        <end position="430"/>
    </location>
</feature>
<organism evidence="5 6">
    <name type="scientific">Xylocopilactobacillus apis</name>
    <dbReference type="NCBI Taxonomy" id="2932183"/>
    <lineage>
        <taxon>Bacteria</taxon>
        <taxon>Bacillati</taxon>
        <taxon>Bacillota</taxon>
        <taxon>Bacilli</taxon>
        <taxon>Lactobacillales</taxon>
        <taxon>Lactobacillaceae</taxon>
        <taxon>Xylocopilactobacillus</taxon>
    </lineage>
</organism>
<dbReference type="Pfam" id="PF25888">
    <property type="entry name" value="WHD_DnaB"/>
    <property type="match status" value="1"/>
</dbReference>
<keyword evidence="6" id="KW-1185">Reference proteome</keyword>
<gene>
    <name evidence="5" type="primary">dnaB_1</name>
    <name evidence="5" type="ORF">KIMC2_09530</name>
</gene>
<dbReference type="InterPro" id="IPR006343">
    <property type="entry name" value="DnaB/C_C"/>
</dbReference>
<accession>A0AAU9CVJ0</accession>
<comment type="similarity">
    <text evidence="1">Belongs to the DnaB/DnaD family.</text>
</comment>
<evidence type="ECO:0000313" key="5">
    <source>
        <dbReference type="EMBL" id="BDR56391.1"/>
    </source>
</evidence>
<evidence type="ECO:0000259" key="3">
    <source>
        <dbReference type="Pfam" id="PF07261"/>
    </source>
</evidence>
<dbReference type="KEGG" id="xak:KIMC2_09530"/>
<keyword evidence="5" id="KW-0547">Nucleotide-binding</keyword>
<dbReference type="GO" id="GO:0004386">
    <property type="term" value="F:helicase activity"/>
    <property type="evidence" value="ECO:0007669"/>
    <property type="project" value="UniProtKB-KW"/>
</dbReference>
<dbReference type="InterPro" id="IPR058660">
    <property type="entry name" value="WHD_DnaB"/>
</dbReference>
<evidence type="ECO:0000256" key="1">
    <source>
        <dbReference type="ARBA" id="ARBA00093462"/>
    </source>
</evidence>
<evidence type="ECO:0000259" key="4">
    <source>
        <dbReference type="Pfam" id="PF25888"/>
    </source>
</evidence>